<proteinExistence type="inferred from homology"/>
<evidence type="ECO:0000313" key="10">
    <source>
        <dbReference type="Proteomes" id="UP000641588"/>
    </source>
</evidence>
<feature type="transmembrane region" description="Helical" evidence="7">
    <location>
        <begin position="103"/>
        <end position="127"/>
    </location>
</feature>
<dbReference type="PROSITE" id="PS50928">
    <property type="entry name" value="ABC_TM1"/>
    <property type="match status" value="1"/>
</dbReference>
<evidence type="ECO:0000256" key="4">
    <source>
        <dbReference type="ARBA" id="ARBA00022692"/>
    </source>
</evidence>
<evidence type="ECO:0000256" key="5">
    <source>
        <dbReference type="ARBA" id="ARBA00022989"/>
    </source>
</evidence>
<organism evidence="9 10">
    <name type="scientific">Paenibacillus foliorum</name>
    <dbReference type="NCBI Taxonomy" id="2654974"/>
    <lineage>
        <taxon>Bacteria</taxon>
        <taxon>Bacillati</taxon>
        <taxon>Bacillota</taxon>
        <taxon>Bacilli</taxon>
        <taxon>Bacillales</taxon>
        <taxon>Paenibacillaceae</taxon>
        <taxon>Paenibacillus</taxon>
    </lineage>
</organism>
<name>A0A972GTG2_9BACL</name>
<reference evidence="9" key="1">
    <citation type="submission" date="2019-10" db="EMBL/GenBank/DDBJ databases">
        <title>Description of Paenibacillus glebae sp. nov.</title>
        <authorList>
            <person name="Carlier A."/>
            <person name="Qi S."/>
        </authorList>
    </citation>
    <scope>NUCLEOTIDE SEQUENCE</scope>
    <source>
        <strain evidence="9">LMG 31456</strain>
    </source>
</reference>
<sequence length="272" mass="30583">MTRLQTSLIYLILVIAALLTIYPLLFALFNSFMTDAESVSYPPNLLPNRLNWENYKEVILNIPVVTFVFNSFIVSTAIMVGQLIIASLSAYAFAYLKFRGKTVLFTLFLSTMMIPWEVTMIPNYLTIRSWDWIDTYQGLIVPFLATAFGTFLLRQFFLQLPNELFEAAKIDGCSHLRSFFSLVLPLSRPALAALGVYSFLNHWNMYLWPLLITNTVDMRTVQIGVSMLKSEESASWNLVFAGVVVVLLPTLALLVLGLNQLVSGITKGAVKG</sequence>
<feature type="transmembrane region" description="Helical" evidence="7">
    <location>
        <begin position="179"/>
        <end position="200"/>
    </location>
</feature>
<feature type="transmembrane region" description="Helical" evidence="7">
    <location>
        <begin position="7"/>
        <end position="29"/>
    </location>
</feature>
<dbReference type="InterPro" id="IPR000515">
    <property type="entry name" value="MetI-like"/>
</dbReference>
<feature type="domain" description="ABC transmembrane type-1" evidence="8">
    <location>
        <begin position="68"/>
        <end position="257"/>
    </location>
</feature>
<protein>
    <submittedName>
        <fullName evidence="9">ABC transporter permease subunit</fullName>
    </submittedName>
</protein>
<dbReference type="InterPro" id="IPR035906">
    <property type="entry name" value="MetI-like_sf"/>
</dbReference>
<dbReference type="EMBL" id="WHOD01000054">
    <property type="protein sequence ID" value="NOU94124.1"/>
    <property type="molecule type" value="Genomic_DNA"/>
</dbReference>
<dbReference type="PANTHER" id="PTHR43744:SF8">
    <property type="entry name" value="SN-GLYCEROL-3-PHOSPHATE TRANSPORT SYSTEM PERMEASE PROTEIN UGPE"/>
    <property type="match status" value="1"/>
</dbReference>
<dbReference type="CDD" id="cd06261">
    <property type="entry name" value="TM_PBP2"/>
    <property type="match status" value="1"/>
</dbReference>
<gene>
    <name evidence="9" type="ORF">GC093_12995</name>
</gene>
<keyword evidence="10" id="KW-1185">Reference proteome</keyword>
<keyword evidence="2 7" id="KW-0813">Transport</keyword>
<dbReference type="Pfam" id="PF00528">
    <property type="entry name" value="BPD_transp_1"/>
    <property type="match status" value="1"/>
</dbReference>
<accession>A0A972GTG2</accession>
<evidence type="ECO:0000256" key="2">
    <source>
        <dbReference type="ARBA" id="ARBA00022448"/>
    </source>
</evidence>
<evidence type="ECO:0000256" key="3">
    <source>
        <dbReference type="ARBA" id="ARBA00022475"/>
    </source>
</evidence>
<dbReference type="Gene3D" id="1.10.3720.10">
    <property type="entry name" value="MetI-like"/>
    <property type="match status" value="1"/>
</dbReference>
<evidence type="ECO:0000256" key="6">
    <source>
        <dbReference type="ARBA" id="ARBA00023136"/>
    </source>
</evidence>
<feature type="transmembrane region" description="Helical" evidence="7">
    <location>
        <begin position="139"/>
        <end position="158"/>
    </location>
</feature>
<keyword evidence="6 7" id="KW-0472">Membrane</keyword>
<dbReference type="GO" id="GO:0005886">
    <property type="term" value="C:plasma membrane"/>
    <property type="evidence" value="ECO:0007669"/>
    <property type="project" value="UniProtKB-SubCell"/>
</dbReference>
<comment type="similarity">
    <text evidence="7">Belongs to the binding-protein-dependent transport system permease family.</text>
</comment>
<comment type="subcellular location">
    <subcellularLocation>
        <location evidence="1 7">Cell membrane</location>
        <topology evidence="1 7">Multi-pass membrane protein</topology>
    </subcellularLocation>
</comment>
<evidence type="ECO:0000259" key="8">
    <source>
        <dbReference type="PROSITE" id="PS50928"/>
    </source>
</evidence>
<dbReference type="GO" id="GO:0055085">
    <property type="term" value="P:transmembrane transport"/>
    <property type="evidence" value="ECO:0007669"/>
    <property type="project" value="InterPro"/>
</dbReference>
<feature type="transmembrane region" description="Helical" evidence="7">
    <location>
        <begin position="72"/>
        <end position="96"/>
    </location>
</feature>
<evidence type="ECO:0000256" key="1">
    <source>
        <dbReference type="ARBA" id="ARBA00004651"/>
    </source>
</evidence>
<dbReference type="PANTHER" id="PTHR43744">
    <property type="entry name" value="ABC TRANSPORTER PERMEASE PROTEIN MG189-RELATED-RELATED"/>
    <property type="match status" value="1"/>
</dbReference>
<dbReference type="SUPFAM" id="SSF161098">
    <property type="entry name" value="MetI-like"/>
    <property type="match status" value="1"/>
</dbReference>
<keyword evidence="3" id="KW-1003">Cell membrane</keyword>
<dbReference type="Proteomes" id="UP000641588">
    <property type="component" value="Unassembled WGS sequence"/>
</dbReference>
<keyword evidence="4 7" id="KW-0812">Transmembrane</keyword>
<keyword evidence="5 7" id="KW-1133">Transmembrane helix</keyword>
<evidence type="ECO:0000313" key="9">
    <source>
        <dbReference type="EMBL" id="NOU94124.1"/>
    </source>
</evidence>
<feature type="transmembrane region" description="Helical" evidence="7">
    <location>
        <begin position="236"/>
        <end position="258"/>
    </location>
</feature>
<evidence type="ECO:0000256" key="7">
    <source>
        <dbReference type="RuleBase" id="RU363032"/>
    </source>
</evidence>
<comment type="caution">
    <text evidence="9">The sequence shown here is derived from an EMBL/GenBank/DDBJ whole genome shotgun (WGS) entry which is preliminary data.</text>
</comment>
<dbReference type="AlphaFoldDB" id="A0A972GTG2"/>